<reference evidence="1" key="2">
    <citation type="submission" date="2020-11" db="EMBL/GenBank/DDBJ databases">
        <authorList>
            <person name="McCartney M.A."/>
            <person name="Auch B."/>
            <person name="Kono T."/>
            <person name="Mallez S."/>
            <person name="Becker A."/>
            <person name="Gohl D.M."/>
            <person name="Silverstein K.A.T."/>
            <person name="Koren S."/>
            <person name="Bechman K.B."/>
            <person name="Herman A."/>
            <person name="Abrahante J.E."/>
            <person name="Garbe J."/>
        </authorList>
    </citation>
    <scope>NUCLEOTIDE SEQUENCE</scope>
    <source>
        <strain evidence="1">Duluth1</strain>
        <tissue evidence="1">Whole animal</tissue>
    </source>
</reference>
<sequence length="50" mass="5597">MKDKIVDSTAPIDEIVPKLNIEMDDDKIPAWGRSVIYLPIKKAGNDRVST</sequence>
<evidence type="ECO:0000313" key="1">
    <source>
        <dbReference type="EMBL" id="KAH3725702.1"/>
    </source>
</evidence>
<dbReference type="EMBL" id="JAIWYP010000012">
    <property type="protein sequence ID" value="KAH3725702.1"/>
    <property type="molecule type" value="Genomic_DNA"/>
</dbReference>
<protein>
    <submittedName>
        <fullName evidence="1">Uncharacterized protein</fullName>
    </submittedName>
</protein>
<organism evidence="1 2">
    <name type="scientific">Dreissena polymorpha</name>
    <name type="common">Zebra mussel</name>
    <name type="synonym">Mytilus polymorpha</name>
    <dbReference type="NCBI Taxonomy" id="45954"/>
    <lineage>
        <taxon>Eukaryota</taxon>
        <taxon>Metazoa</taxon>
        <taxon>Spiralia</taxon>
        <taxon>Lophotrochozoa</taxon>
        <taxon>Mollusca</taxon>
        <taxon>Bivalvia</taxon>
        <taxon>Autobranchia</taxon>
        <taxon>Heteroconchia</taxon>
        <taxon>Euheterodonta</taxon>
        <taxon>Imparidentia</taxon>
        <taxon>Neoheterodontei</taxon>
        <taxon>Myida</taxon>
        <taxon>Dreissenoidea</taxon>
        <taxon>Dreissenidae</taxon>
        <taxon>Dreissena</taxon>
    </lineage>
</organism>
<dbReference type="AlphaFoldDB" id="A0A9D4CIS4"/>
<evidence type="ECO:0000313" key="2">
    <source>
        <dbReference type="Proteomes" id="UP000828390"/>
    </source>
</evidence>
<proteinExistence type="predicted"/>
<keyword evidence="2" id="KW-1185">Reference proteome</keyword>
<dbReference type="Proteomes" id="UP000828390">
    <property type="component" value="Unassembled WGS sequence"/>
</dbReference>
<accession>A0A9D4CIS4</accession>
<gene>
    <name evidence="1" type="ORF">DPMN_051551</name>
</gene>
<reference evidence="1" key="1">
    <citation type="journal article" date="2019" name="bioRxiv">
        <title>The Genome of the Zebra Mussel, Dreissena polymorpha: A Resource for Invasive Species Research.</title>
        <authorList>
            <person name="McCartney M.A."/>
            <person name="Auch B."/>
            <person name="Kono T."/>
            <person name="Mallez S."/>
            <person name="Zhang Y."/>
            <person name="Obille A."/>
            <person name="Becker A."/>
            <person name="Abrahante J.E."/>
            <person name="Garbe J."/>
            <person name="Badalamenti J.P."/>
            <person name="Herman A."/>
            <person name="Mangelson H."/>
            <person name="Liachko I."/>
            <person name="Sullivan S."/>
            <person name="Sone E.D."/>
            <person name="Koren S."/>
            <person name="Silverstein K.A.T."/>
            <person name="Beckman K.B."/>
            <person name="Gohl D.M."/>
        </authorList>
    </citation>
    <scope>NUCLEOTIDE SEQUENCE</scope>
    <source>
        <strain evidence="1">Duluth1</strain>
        <tissue evidence="1">Whole animal</tissue>
    </source>
</reference>
<name>A0A9D4CIS4_DREPO</name>
<comment type="caution">
    <text evidence="1">The sequence shown here is derived from an EMBL/GenBank/DDBJ whole genome shotgun (WGS) entry which is preliminary data.</text>
</comment>